<evidence type="ECO:0000313" key="1">
    <source>
        <dbReference type="EMBL" id="KAK7461075.1"/>
    </source>
</evidence>
<keyword evidence="2" id="KW-1185">Reference proteome</keyword>
<sequence>MPPIVKSMKSVQGDSPSSMVLDNETIGLILDIHLMMTQAKADREAFFATAKADREAFMAAIQQQQQ</sequence>
<protein>
    <submittedName>
        <fullName evidence="1">Uncharacterized protein</fullName>
    </submittedName>
</protein>
<comment type="caution">
    <text evidence="1">The sequence shown here is derived from an EMBL/GenBank/DDBJ whole genome shotgun (WGS) entry which is preliminary data.</text>
</comment>
<dbReference type="EMBL" id="JBANRG010000014">
    <property type="protein sequence ID" value="KAK7461075.1"/>
    <property type="molecule type" value="Genomic_DNA"/>
</dbReference>
<organism evidence="1 2">
    <name type="scientific">Marasmiellus scandens</name>
    <dbReference type="NCBI Taxonomy" id="2682957"/>
    <lineage>
        <taxon>Eukaryota</taxon>
        <taxon>Fungi</taxon>
        <taxon>Dikarya</taxon>
        <taxon>Basidiomycota</taxon>
        <taxon>Agaricomycotina</taxon>
        <taxon>Agaricomycetes</taxon>
        <taxon>Agaricomycetidae</taxon>
        <taxon>Agaricales</taxon>
        <taxon>Marasmiineae</taxon>
        <taxon>Omphalotaceae</taxon>
        <taxon>Marasmiellus</taxon>
    </lineage>
</organism>
<dbReference type="Proteomes" id="UP001498398">
    <property type="component" value="Unassembled WGS sequence"/>
</dbReference>
<name>A0ABR1JH94_9AGAR</name>
<evidence type="ECO:0000313" key="2">
    <source>
        <dbReference type="Proteomes" id="UP001498398"/>
    </source>
</evidence>
<gene>
    <name evidence="1" type="ORF">VKT23_009004</name>
</gene>
<reference evidence="1 2" key="1">
    <citation type="submission" date="2024-01" db="EMBL/GenBank/DDBJ databases">
        <title>A draft genome for the cacao thread blight pathogen Marasmiellus scandens.</title>
        <authorList>
            <person name="Baruah I.K."/>
            <person name="Leung J."/>
            <person name="Bukari Y."/>
            <person name="Amoako-Attah I."/>
            <person name="Meinhardt L.W."/>
            <person name="Bailey B.A."/>
            <person name="Cohen S.P."/>
        </authorList>
    </citation>
    <scope>NUCLEOTIDE SEQUENCE [LARGE SCALE GENOMIC DNA]</scope>
    <source>
        <strain evidence="1 2">GH-19</strain>
    </source>
</reference>
<proteinExistence type="predicted"/>
<accession>A0ABR1JH94</accession>